<feature type="coiled-coil region" evidence="3">
    <location>
        <begin position="560"/>
        <end position="605"/>
    </location>
</feature>
<feature type="compositionally biased region" description="Low complexity" evidence="4">
    <location>
        <begin position="75"/>
        <end position="89"/>
    </location>
</feature>
<protein>
    <submittedName>
        <fullName evidence="7">4-coumarate--CoA ligase-like 1</fullName>
    </submittedName>
</protein>
<keyword evidence="1" id="KW-0677">Repeat</keyword>
<feature type="repeat" description="PPR" evidence="2">
    <location>
        <begin position="465"/>
        <end position="499"/>
    </location>
</feature>
<evidence type="ECO:0000259" key="6">
    <source>
        <dbReference type="Pfam" id="PF13193"/>
    </source>
</evidence>
<dbReference type="Proteomes" id="UP001412067">
    <property type="component" value="Unassembled WGS sequence"/>
</dbReference>
<evidence type="ECO:0000313" key="7">
    <source>
        <dbReference type="EMBL" id="KAK8956219.1"/>
    </source>
</evidence>
<dbReference type="Pfam" id="PF00501">
    <property type="entry name" value="AMP-binding"/>
    <property type="match status" value="1"/>
</dbReference>
<feature type="domain" description="AMP-dependent synthetase/ligase" evidence="5">
    <location>
        <begin position="673"/>
        <end position="741"/>
    </location>
</feature>
<dbReference type="PROSITE" id="PS51375">
    <property type="entry name" value="PPR"/>
    <property type="match status" value="9"/>
</dbReference>
<dbReference type="InterPro" id="IPR000873">
    <property type="entry name" value="AMP-dep_synth/lig_dom"/>
</dbReference>
<accession>A0ABR2M324</accession>
<dbReference type="InterPro" id="IPR011990">
    <property type="entry name" value="TPR-like_helical_dom_sf"/>
</dbReference>
<evidence type="ECO:0000256" key="2">
    <source>
        <dbReference type="PROSITE-ProRule" id="PRU00708"/>
    </source>
</evidence>
<keyword evidence="3" id="KW-0175">Coiled coil</keyword>
<dbReference type="Pfam" id="PF13041">
    <property type="entry name" value="PPR_2"/>
    <property type="match status" value="2"/>
</dbReference>
<dbReference type="InterPro" id="IPR025110">
    <property type="entry name" value="AMP-bd_C"/>
</dbReference>
<feature type="repeat" description="PPR" evidence="2">
    <location>
        <begin position="359"/>
        <end position="394"/>
    </location>
</feature>
<feature type="repeat" description="PPR" evidence="2">
    <location>
        <begin position="205"/>
        <end position="239"/>
    </location>
</feature>
<feature type="region of interest" description="Disordered" evidence="4">
    <location>
        <begin position="49"/>
        <end position="94"/>
    </location>
</feature>
<dbReference type="InterPro" id="IPR052308">
    <property type="entry name" value="PPR_domain-containing"/>
</dbReference>
<evidence type="ECO:0000256" key="4">
    <source>
        <dbReference type="SAM" id="MobiDB-lite"/>
    </source>
</evidence>
<gene>
    <name evidence="7" type="primary">4CLL1</name>
    <name evidence="7" type="ORF">KSP40_PGU001678</name>
</gene>
<dbReference type="InterPro" id="IPR045851">
    <property type="entry name" value="AMP-bd_C_sf"/>
</dbReference>
<dbReference type="InterPro" id="IPR002885">
    <property type="entry name" value="PPR_rpt"/>
</dbReference>
<reference evidence="7 8" key="1">
    <citation type="journal article" date="2022" name="Nat. Plants">
        <title>Genomes of leafy and leafless Platanthera orchids illuminate the evolution of mycoheterotrophy.</title>
        <authorList>
            <person name="Li M.H."/>
            <person name="Liu K.W."/>
            <person name="Li Z."/>
            <person name="Lu H.C."/>
            <person name="Ye Q.L."/>
            <person name="Zhang D."/>
            <person name="Wang J.Y."/>
            <person name="Li Y.F."/>
            <person name="Zhong Z.M."/>
            <person name="Liu X."/>
            <person name="Yu X."/>
            <person name="Liu D.K."/>
            <person name="Tu X.D."/>
            <person name="Liu B."/>
            <person name="Hao Y."/>
            <person name="Liao X.Y."/>
            <person name="Jiang Y.T."/>
            <person name="Sun W.H."/>
            <person name="Chen J."/>
            <person name="Chen Y.Q."/>
            <person name="Ai Y."/>
            <person name="Zhai J.W."/>
            <person name="Wu S.S."/>
            <person name="Zhou Z."/>
            <person name="Hsiao Y.Y."/>
            <person name="Wu W.L."/>
            <person name="Chen Y.Y."/>
            <person name="Lin Y.F."/>
            <person name="Hsu J.L."/>
            <person name="Li C.Y."/>
            <person name="Wang Z.W."/>
            <person name="Zhao X."/>
            <person name="Zhong W.Y."/>
            <person name="Ma X.K."/>
            <person name="Ma L."/>
            <person name="Huang J."/>
            <person name="Chen G.Z."/>
            <person name="Huang M.Z."/>
            <person name="Huang L."/>
            <person name="Peng D.H."/>
            <person name="Luo Y.B."/>
            <person name="Zou S.Q."/>
            <person name="Chen S.P."/>
            <person name="Lan S."/>
            <person name="Tsai W.C."/>
            <person name="Van de Peer Y."/>
            <person name="Liu Z.J."/>
        </authorList>
    </citation>
    <scope>NUCLEOTIDE SEQUENCE [LARGE SCALE GENOMIC DNA]</scope>
    <source>
        <strain evidence="7">Lor288</strain>
    </source>
</reference>
<dbReference type="Pfam" id="PF13812">
    <property type="entry name" value="PPR_3"/>
    <property type="match status" value="1"/>
</dbReference>
<feature type="region of interest" description="Disordered" evidence="4">
    <location>
        <begin position="622"/>
        <end position="650"/>
    </location>
</feature>
<dbReference type="SUPFAM" id="SSF56801">
    <property type="entry name" value="Acetyl-CoA synthetase-like"/>
    <property type="match status" value="1"/>
</dbReference>
<dbReference type="Gene3D" id="3.30.300.30">
    <property type="match status" value="1"/>
</dbReference>
<comment type="caution">
    <text evidence="7">The sequence shown here is derived from an EMBL/GenBank/DDBJ whole genome shotgun (WGS) entry which is preliminary data.</text>
</comment>
<evidence type="ECO:0000256" key="3">
    <source>
        <dbReference type="SAM" id="Coils"/>
    </source>
</evidence>
<organism evidence="7 8">
    <name type="scientific">Platanthera guangdongensis</name>
    <dbReference type="NCBI Taxonomy" id="2320717"/>
    <lineage>
        <taxon>Eukaryota</taxon>
        <taxon>Viridiplantae</taxon>
        <taxon>Streptophyta</taxon>
        <taxon>Embryophyta</taxon>
        <taxon>Tracheophyta</taxon>
        <taxon>Spermatophyta</taxon>
        <taxon>Magnoliopsida</taxon>
        <taxon>Liliopsida</taxon>
        <taxon>Asparagales</taxon>
        <taxon>Orchidaceae</taxon>
        <taxon>Orchidoideae</taxon>
        <taxon>Orchideae</taxon>
        <taxon>Orchidinae</taxon>
        <taxon>Platanthera</taxon>
    </lineage>
</organism>
<feature type="repeat" description="PPR" evidence="2">
    <location>
        <begin position="395"/>
        <end position="429"/>
    </location>
</feature>
<dbReference type="SUPFAM" id="SSF48452">
    <property type="entry name" value="TPR-like"/>
    <property type="match status" value="1"/>
</dbReference>
<feature type="repeat" description="PPR" evidence="2">
    <location>
        <begin position="319"/>
        <end position="353"/>
    </location>
</feature>
<evidence type="ECO:0000259" key="5">
    <source>
        <dbReference type="Pfam" id="PF00501"/>
    </source>
</evidence>
<dbReference type="Gene3D" id="2.30.38.10">
    <property type="entry name" value="Luciferase, Domain 3"/>
    <property type="match status" value="1"/>
</dbReference>
<feature type="repeat" description="PPR" evidence="2">
    <location>
        <begin position="168"/>
        <end position="202"/>
    </location>
</feature>
<dbReference type="Gene3D" id="3.40.50.980">
    <property type="match status" value="1"/>
</dbReference>
<dbReference type="NCBIfam" id="TIGR00756">
    <property type="entry name" value="PPR"/>
    <property type="match status" value="6"/>
</dbReference>
<feature type="repeat" description="PPR" evidence="2">
    <location>
        <begin position="500"/>
        <end position="535"/>
    </location>
</feature>
<evidence type="ECO:0000313" key="8">
    <source>
        <dbReference type="Proteomes" id="UP001412067"/>
    </source>
</evidence>
<evidence type="ECO:0000256" key="1">
    <source>
        <dbReference type="ARBA" id="ARBA00022737"/>
    </source>
</evidence>
<dbReference type="EMBL" id="JBBWWR010000013">
    <property type="protein sequence ID" value="KAK8956219.1"/>
    <property type="molecule type" value="Genomic_DNA"/>
</dbReference>
<sequence length="881" mass="98101">MALSKPYLAAHLRILNPLPRPFPPGVCLRFSTPPFRLLSFATPEEAAAERRRRKRRLRIEPPLSSHRQQPAPRRLPSSKNPNPNAPKLPESATALSGNRLNLHNRILTLIRENDLDEASLLVRHSIYSNCRPTIFTCNAVLAALLRQCRYSDLLSLHRFITQASVAPTVITHNLLLQAYCDCRKTDNALEHYRLIIKEDVPLNPSPTTYRILVKGLVDNNKLEQAVDLKNDMLDKALSPPDPIVYNFLMTGFVRNDEHDRVLELFEELKDKLSIAAGDVIHDGIVYGNLMKGYFKKGMDEEAMDLYSRVLGQDSNVRFSAVSYNSVLDALAKNGRLDDAVVLFERMMREHDSPKRIAVNLGSFNVMVDGFCSSGRFGEAIQVFRKRLRETNCVPDVLSYNNLIGQLGKNGLIAEAEELFEEMGERGFNPDEYTFVLLVESYFGAGRPSDAINCFNKMVDSGLRPNANAYNRVIGGLADVRRLDEARGFFDRMVEREVKPNVASYEMLLQAYCRDERVDDALRVLKDLLMDESVSLSQDMKELVESTLRKESREEDFGKLLEDVTREKAEAAARAAEEKERAEALAREEEERVKAEKAAKEAAAARASAAAIEAVLGRKRLADAKDEGDDSSSPILSLGAAETKSESVDSAEEGVILESSLADEKDGAAVAAEHEEGYGLTESAGAITLGYPQEKDQKYGSAGFLFAGVEGRVISLETQEPLPPSQVGELCFRGPNIMKGYFNNPEATKLTLDDEGWLHTGDVGYFDRKGQLFVIDRIKELIKYKGFQVAPAELEAVLLSHPDILDAAVIPFPDEEAGEVPIAYVVRSSSCSLTEAEVQKFVANQVAPFKRLRRVTFVNSVPKSASGKILRRELIEKVRSNL</sequence>
<feature type="repeat" description="PPR" evidence="2">
    <location>
        <begin position="241"/>
        <end position="271"/>
    </location>
</feature>
<dbReference type="PANTHER" id="PTHR47937:SF5">
    <property type="entry name" value="PENTATRICOPEPTIDE REPEAT-CONTAINING PROTEIN"/>
    <property type="match status" value="1"/>
</dbReference>
<dbReference type="Pfam" id="PF01535">
    <property type="entry name" value="PPR"/>
    <property type="match status" value="5"/>
</dbReference>
<proteinExistence type="predicted"/>
<feature type="domain" description="AMP-binding enzyme C-terminal" evidence="6">
    <location>
        <begin position="792"/>
        <end position="867"/>
    </location>
</feature>
<keyword evidence="8" id="KW-1185">Reference proteome</keyword>
<dbReference type="Gene3D" id="1.25.40.10">
    <property type="entry name" value="Tetratricopeptide repeat domain"/>
    <property type="match status" value="3"/>
</dbReference>
<name>A0ABR2M324_9ASPA</name>
<dbReference type="PANTHER" id="PTHR47937">
    <property type="entry name" value="PLASTID TRANSCRIPTIONALLY ACTIVE CHROMOSOME 2-LIKE PROTEIN"/>
    <property type="match status" value="1"/>
</dbReference>
<feature type="repeat" description="PPR" evidence="2">
    <location>
        <begin position="430"/>
        <end position="464"/>
    </location>
</feature>
<dbReference type="Pfam" id="PF13193">
    <property type="entry name" value="AMP-binding_C"/>
    <property type="match status" value="1"/>
</dbReference>